<dbReference type="PIRSF" id="PIRSF015840">
    <property type="entry name" value="DUF284_TM_euk"/>
    <property type="match status" value="1"/>
</dbReference>
<dbReference type="VEuPathDB" id="MicrosporidiaDB:M896_070510"/>
<evidence type="ECO:0000256" key="5">
    <source>
        <dbReference type="ARBA" id="ARBA00023136"/>
    </source>
</evidence>
<dbReference type="EMBL" id="JOKQ01000007">
    <property type="protein sequence ID" value="KHN69483.1"/>
    <property type="molecule type" value="Genomic_DNA"/>
</dbReference>
<dbReference type="OrthoDB" id="340608at2759"/>
<dbReference type="GO" id="GO:0045332">
    <property type="term" value="P:phospholipid translocation"/>
    <property type="evidence" value="ECO:0007669"/>
    <property type="project" value="UniProtKB-UniRule"/>
</dbReference>
<organism evidence="8 9">
    <name type="scientific">Ordospora colligata OC4</name>
    <dbReference type="NCBI Taxonomy" id="1354746"/>
    <lineage>
        <taxon>Eukaryota</taxon>
        <taxon>Fungi</taxon>
        <taxon>Fungi incertae sedis</taxon>
        <taxon>Microsporidia</taxon>
        <taxon>Ordosporidae</taxon>
        <taxon>Ordospora</taxon>
    </lineage>
</organism>
<dbReference type="RefSeq" id="XP_014563525.1">
    <property type="nucleotide sequence ID" value="XM_014708039.1"/>
</dbReference>
<comment type="caution">
    <text evidence="8">The sequence shown here is derived from an EMBL/GenBank/DDBJ whole genome shotgun (WGS) entry which is preliminary data.</text>
</comment>
<evidence type="ECO:0000256" key="3">
    <source>
        <dbReference type="ARBA" id="ARBA00022692"/>
    </source>
</evidence>
<accession>A0A0B2UJF7</accession>
<sequence>MSFQEHISAIKRHFLTQKLDGFYKPRSKGKHILAFLFVGALNIIFGSISTILYSGLFEISIPYTQDTDIKAYLPSGKIYLFLEMHDFYQTNLKYSKSISHDQLKGERPKNLKATEPLSYEGERVIYPAGILPNSFPQDSFEIIGTEVGTEDISWKSERDSIKPSGYTRDEVASPPAWPVYKEIPDLHLNERFVNWIYISPFPSFRKLWGTAYMDQEGDYTLKITSNFPYGKKYLTIAQSSVIGTKNYFISVGMFFIGLVMILASMLMYRSFLQSEPDDVIN</sequence>
<protein>
    <submittedName>
        <fullName evidence="8">Cdc50-like protein</fullName>
    </submittedName>
</protein>
<dbReference type="FunCoup" id="A0A0B2UJF7">
    <property type="interactions" value="68"/>
</dbReference>
<dbReference type="PANTHER" id="PTHR10926">
    <property type="entry name" value="CELL CYCLE CONTROL PROTEIN 50"/>
    <property type="match status" value="1"/>
</dbReference>
<evidence type="ECO:0000256" key="4">
    <source>
        <dbReference type="ARBA" id="ARBA00022989"/>
    </source>
</evidence>
<keyword evidence="5 6" id="KW-0472">Membrane</keyword>
<reference evidence="8 9" key="1">
    <citation type="journal article" date="2014" name="MBio">
        <title>The Ordospora colligata genome; evolution of extreme reduction in microsporidia and host-to-parasite horizontal gene transfer.</title>
        <authorList>
            <person name="Pombert J.-F."/>
            <person name="Haag K.L."/>
            <person name="Beidas S."/>
            <person name="Ebert D."/>
            <person name="Keeling P.J."/>
        </authorList>
    </citation>
    <scope>NUCLEOTIDE SEQUENCE [LARGE SCALE GENOMIC DNA]</scope>
    <source>
        <strain evidence="8 9">OC4</strain>
    </source>
</reference>
<dbReference type="AlphaFoldDB" id="A0A0B2UJF7"/>
<gene>
    <name evidence="8" type="ORF">M896_070510</name>
</gene>
<comment type="similarity">
    <text evidence="2 6">Belongs to the CDC50/LEM3 family.</text>
</comment>
<dbReference type="PANTHER" id="PTHR10926:SF0">
    <property type="entry name" value="CDC50, ISOFORM A"/>
    <property type="match status" value="1"/>
</dbReference>
<keyword evidence="9" id="KW-1185">Reference proteome</keyword>
<dbReference type="Proteomes" id="UP000031056">
    <property type="component" value="Unassembled WGS sequence"/>
</dbReference>
<dbReference type="STRING" id="1354746.A0A0B2UJF7"/>
<feature type="transmembrane region" description="Helical" evidence="7">
    <location>
        <begin position="247"/>
        <end position="268"/>
    </location>
</feature>
<keyword evidence="4 7" id="KW-1133">Transmembrane helix</keyword>
<name>A0A0B2UJF7_9MICR</name>
<evidence type="ECO:0000313" key="9">
    <source>
        <dbReference type="Proteomes" id="UP000031056"/>
    </source>
</evidence>
<evidence type="ECO:0000256" key="7">
    <source>
        <dbReference type="SAM" id="Phobius"/>
    </source>
</evidence>
<dbReference type="GeneID" id="26262020"/>
<dbReference type="InParanoid" id="A0A0B2UJF7"/>
<dbReference type="Pfam" id="PF03381">
    <property type="entry name" value="CDC50"/>
    <property type="match status" value="1"/>
</dbReference>
<evidence type="ECO:0000256" key="6">
    <source>
        <dbReference type="PIRNR" id="PIRNR015840"/>
    </source>
</evidence>
<dbReference type="HOGENOM" id="CLU_090044_0_0_1"/>
<proteinExistence type="inferred from homology"/>
<dbReference type="GO" id="GO:0005783">
    <property type="term" value="C:endoplasmic reticulum"/>
    <property type="evidence" value="ECO:0007669"/>
    <property type="project" value="TreeGrafter"/>
</dbReference>
<evidence type="ECO:0000256" key="1">
    <source>
        <dbReference type="ARBA" id="ARBA00004141"/>
    </source>
</evidence>
<evidence type="ECO:0000256" key="2">
    <source>
        <dbReference type="ARBA" id="ARBA00009457"/>
    </source>
</evidence>
<feature type="transmembrane region" description="Helical" evidence="7">
    <location>
        <begin position="32"/>
        <end position="56"/>
    </location>
</feature>
<dbReference type="GO" id="GO:0005794">
    <property type="term" value="C:Golgi apparatus"/>
    <property type="evidence" value="ECO:0007669"/>
    <property type="project" value="TreeGrafter"/>
</dbReference>
<comment type="subcellular location">
    <subcellularLocation>
        <location evidence="1">Membrane</location>
        <topology evidence="1">Multi-pass membrane protein</topology>
    </subcellularLocation>
</comment>
<evidence type="ECO:0000313" key="8">
    <source>
        <dbReference type="EMBL" id="KHN69483.1"/>
    </source>
</evidence>
<dbReference type="GO" id="GO:0005886">
    <property type="term" value="C:plasma membrane"/>
    <property type="evidence" value="ECO:0007669"/>
    <property type="project" value="TreeGrafter"/>
</dbReference>
<dbReference type="InterPro" id="IPR005045">
    <property type="entry name" value="CDC50/LEM3_fam"/>
</dbReference>
<keyword evidence="3 7" id="KW-0812">Transmembrane</keyword>